<feature type="chain" id="PRO_5032455298" evidence="3">
    <location>
        <begin position="22"/>
        <end position="323"/>
    </location>
</feature>
<dbReference type="RefSeq" id="WP_122950428.1">
    <property type="nucleotide sequence ID" value="NZ_CABWIL020000012.1"/>
</dbReference>
<dbReference type="InterPro" id="IPR028203">
    <property type="entry name" value="PSII_CF48-like_dom"/>
</dbReference>
<evidence type="ECO:0000256" key="3">
    <source>
        <dbReference type="SAM" id="SignalP"/>
    </source>
</evidence>
<reference evidence="5 6" key="1">
    <citation type="submission" date="2020-04" db="EMBL/GenBank/DDBJ databases">
        <authorList>
            <person name="Depoorter E."/>
        </authorList>
    </citation>
    <scope>NUCLEOTIDE SEQUENCE [LARGE SCALE GENOMIC DNA]</scope>
    <source>
        <strain evidence="5 6">BCC0217</strain>
    </source>
</reference>
<dbReference type="AlphaFoldDB" id="A0A6J5J290"/>
<dbReference type="PANTHER" id="PTHR47199">
    <property type="entry name" value="PHOTOSYSTEM II STABILITY/ASSEMBLY FACTOR HCF136, CHLOROPLASTIC"/>
    <property type="match status" value="1"/>
</dbReference>
<evidence type="ECO:0000313" key="6">
    <source>
        <dbReference type="Proteomes" id="UP000494301"/>
    </source>
</evidence>
<dbReference type="Proteomes" id="UP000494301">
    <property type="component" value="Unassembled WGS sequence"/>
</dbReference>
<sequence length="323" mass="33453">MIKTLVACIGLCAAAAAAAFAQSHGTVAEWAAKPAHAWPAPTHMMLTDATRAGSRVVAVGDHGIVVLSDDDGKTWRQARRVPVAATLSAVAFADAQHGWAVGQWGTILATDDGGETWTTQRLDTSVDQPLFSVLFTTPQDGLAVGLWSLMLQTHDGGKTWAKVTLPKPPGGSKADRNLYHAFADRNGALYISAEQGTVLKSTDGGANWRYLQTGGKGSLWTGVAMPDGRVVVGGLLGSLYQSSDGGENWTAVDSRTRSSITDLVAAGDGLIGVGLDGLVLKQPAGAATVEVAQRPDRATLTAALPAKGGTPMLFSQEGVLTSP</sequence>
<name>A0A6J5J290_9BURK</name>
<proteinExistence type="predicted"/>
<evidence type="ECO:0000313" key="5">
    <source>
        <dbReference type="EMBL" id="CAB3965736.1"/>
    </source>
</evidence>
<dbReference type="PANTHER" id="PTHR47199:SF2">
    <property type="entry name" value="PHOTOSYSTEM II STABILITY_ASSEMBLY FACTOR HCF136, CHLOROPLASTIC"/>
    <property type="match status" value="1"/>
</dbReference>
<dbReference type="GO" id="GO:0016787">
    <property type="term" value="F:hydrolase activity"/>
    <property type="evidence" value="ECO:0007669"/>
    <property type="project" value="UniProtKB-KW"/>
</dbReference>
<dbReference type="SUPFAM" id="SSF110296">
    <property type="entry name" value="Oligoxyloglucan reducing end-specific cellobiohydrolase"/>
    <property type="match status" value="1"/>
</dbReference>
<organism evidence="5 6">
    <name type="scientific">Burkholderia aenigmatica</name>
    <dbReference type="NCBI Taxonomy" id="2015348"/>
    <lineage>
        <taxon>Bacteria</taxon>
        <taxon>Pseudomonadati</taxon>
        <taxon>Pseudomonadota</taxon>
        <taxon>Betaproteobacteria</taxon>
        <taxon>Burkholderiales</taxon>
        <taxon>Burkholderiaceae</taxon>
        <taxon>Burkholderia</taxon>
        <taxon>Burkholderia cepacia complex</taxon>
    </lineage>
</organism>
<keyword evidence="5" id="KW-0378">Hydrolase</keyword>
<feature type="signal peptide" evidence="3">
    <location>
        <begin position="1"/>
        <end position="21"/>
    </location>
</feature>
<dbReference type="GO" id="GO:0009523">
    <property type="term" value="C:photosystem II"/>
    <property type="evidence" value="ECO:0007669"/>
    <property type="project" value="UniProtKB-KW"/>
</dbReference>
<dbReference type="InterPro" id="IPR015943">
    <property type="entry name" value="WD40/YVTN_repeat-like_dom_sf"/>
</dbReference>
<keyword evidence="3" id="KW-0732">Signal</keyword>
<evidence type="ECO:0000256" key="2">
    <source>
        <dbReference type="ARBA" id="ARBA00023276"/>
    </source>
</evidence>
<dbReference type="CDD" id="cd15482">
    <property type="entry name" value="Sialidase_non-viral"/>
    <property type="match status" value="1"/>
</dbReference>
<keyword evidence="1" id="KW-0602">Photosynthesis</keyword>
<dbReference type="Pfam" id="PF14870">
    <property type="entry name" value="PSII_BNR"/>
    <property type="match status" value="1"/>
</dbReference>
<dbReference type="EMBL" id="CABWIL020000012">
    <property type="protein sequence ID" value="CAB3965736.1"/>
    <property type="molecule type" value="Genomic_DNA"/>
</dbReference>
<evidence type="ECO:0000256" key="1">
    <source>
        <dbReference type="ARBA" id="ARBA00022531"/>
    </source>
</evidence>
<accession>A0A6J5J290</accession>
<keyword evidence="2" id="KW-0604">Photosystem II</keyword>
<dbReference type="Gene3D" id="2.130.10.10">
    <property type="entry name" value="YVTN repeat-like/Quinoprotein amine dehydrogenase"/>
    <property type="match status" value="2"/>
</dbReference>
<gene>
    <name evidence="5" type="ORF">BLA3211_03571</name>
</gene>
<protein>
    <submittedName>
        <fullName evidence="5">Glycosyl hydrolase BNR repeat-containing glycosyl hydrolase</fullName>
    </submittedName>
</protein>
<dbReference type="GO" id="GO:0015979">
    <property type="term" value="P:photosynthesis"/>
    <property type="evidence" value="ECO:0007669"/>
    <property type="project" value="UniProtKB-KW"/>
</dbReference>
<feature type="domain" description="Photosynthesis system II assembly factor Ycf48/Hcf136-like" evidence="4">
    <location>
        <begin position="80"/>
        <end position="228"/>
    </location>
</feature>
<evidence type="ECO:0000259" key="4">
    <source>
        <dbReference type="Pfam" id="PF14870"/>
    </source>
</evidence>